<keyword evidence="1" id="KW-0732">Signal</keyword>
<dbReference type="PROSITE" id="PS51257">
    <property type="entry name" value="PROKAR_LIPOPROTEIN"/>
    <property type="match status" value="1"/>
</dbReference>
<organism evidence="2 3">
    <name type="scientific">Neolewinella antarctica</name>
    <dbReference type="NCBI Taxonomy" id="442734"/>
    <lineage>
        <taxon>Bacteria</taxon>
        <taxon>Pseudomonadati</taxon>
        <taxon>Bacteroidota</taxon>
        <taxon>Saprospiria</taxon>
        <taxon>Saprospirales</taxon>
        <taxon>Lewinellaceae</taxon>
        <taxon>Neolewinella</taxon>
    </lineage>
</organism>
<feature type="signal peptide" evidence="1">
    <location>
        <begin position="1"/>
        <end position="19"/>
    </location>
</feature>
<proteinExistence type="predicted"/>
<name>A0ABX0XG29_9BACT</name>
<evidence type="ECO:0000256" key="1">
    <source>
        <dbReference type="SAM" id="SignalP"/>
    </source>
</evidence>
<protein>
    <recommendedName>
        <fullName evidence="4">Lipoprotein</fullName>
    </recommendedName>
</protein>
<feature type="chain" id="PRO_5046285026" description="Lipoprotein" evidence="1">
    <location>
        <begin position="20"/>
        <end position="175"/>
    </location>
</feature>
<evidence type="ECO:0000313" key="2">
    <source>
        <dbReference type="EMBL" id="NJC28270.1"/>
    </source>
</evidence>
<dbReference type="Proteomes" id="UP000770785">
    <property type="component" value="Unassembled WGS sequence"/>
</dbReference>
<sequence length="175" mass="20322">MKNLIAILFVLLFSSCSNWQPDRFVSAWRNVTAEALSHRSLSDISRGEWSKFFNEPYLDELRFQVIQFANKSEILKWNDDLFILEKHSQGRSFYSVYLCQEKGSNCFYSYGRNVDVFIDNIKLIDSEYLDSEISELNRLTIGDEKVQFVDSLGVNFTVVSKLTPNSVEVLQIIVH</sequence>
<accession>A0ABX0XG29</accession>
<evidence type="ECO:0000313" key="3">
    <source>
        <dbReference type="Proteomes" id="UP000770785"/>
    </source>
</evidence>
<comment type="caution">
    <text evidence="2">The sequence shown here is derived from an EMBL/GenBank/DDBJ whole genome shotgun (WGS) entry which is preliminary data.</text>
</comment>
<evidence type="ECO:0008006" key="4">
    <source>
        <dbReference type="Google" id="ProtNLM"/>
    </source>
</evidence>
<gene>
    <name evidence="2" type="ORF">GGR27_003793</name>
</gene>
<dbReference type="EMBL" id="JAATJH010000010">
    <property type="protein sequence ID" value="NJC28270.1"/>
    <property type="molecule type" value="Genomic_DNA"/>
</dbReference>
<keyword evidence="3" id="KW-1185">Reference proteome</keyword>
<dbReference type="RefSeq" id="WP_168040117.1">
    <property type="nucleotide sequence ID" value="NZ_JAATJH010000010.1"/>
</dbReference>
<reference evidence="2 3" key="1">
    <citation type="submission" date="2020-03" db="EMBL/GenBank/DDBJ databases">
        <title>Genomic Encyclopedia of Type Strains, Phase IV (KMG-IV): sequencing the most valuable type-strain genomes for metagenomic binning, comparative biology and taxonomic classification.</title>
        <authorList>
            <person name="Goeker M."/>
        </authorList>
    </citation>
    <scope>NUCLEOTIDE SEQUENCE [LARGE SCALE GENOMIC DNA]</scope>
    <source>
        <strain evidence="2 3">DSM 105096</strain>
    </source>
</reference>